<accession>A0A7I8KR34</accession>
<organism evidence="1 2">
    <name type="scientific">Spirodela intermedia</name>
    <name type="common">Intermediate duckweed</name>
    <dbReference type="NCBI Taxonomy" id="51605"/>
    <lineage>
        <taxon>Eukaryota</taxon>
        <taxon>Viridiplantae</taxon>
        <taxon>Streptophyta</taxon>
        <taxon>Embryophyta</taxon>
        <taxon>Tracheophyta</taxon>
        <taxon>Spermatophyta</taxon>
        <taxon>Magnoliopsida</taxon>
        <taxon>Liliopsida</taxon>
        <taxon>Araceae</taxon>
        <taxon>Lemnoideae</taxon>
        <taxon>Spirodela</taxon>
    </lineage>
</organism>
<keyword evidence="2" id="KW-1185">Reference proteome</keyword>
<dbReference type="OrthoDB" id="7984201at2759"/>
<reference evidence="1" key="1">
    <citation type="submission" date="2020-02" db="EMBL/GenBank/DDBJ databases">
        <authorList>
            <person name="Scholz U."/>
            <person name="Mascher M."/>
            <person name="Fiebig A."/>
        </authorList>
    </citation>
    <scope>NUCLEOTIDE SEQUENCE</scope>
</reference>
<dbReference type="AlphaFoldDB" id="A0A7I8KR34"/>
<dbReference type="Proteomes" id="UP000663760">
    <property type="component" value="Chromosome 8"/>
</dbReference>
<dbReference type="GO" id="GO:0006629">
    <property type="term" value="P:lipid metabolic process"/>
    <property type="evidence" value="ECO:0007669"/>
    <property type="project" value="InterPro"/>
</dbReference>
<dbReference type="CDD" id="cd08588">
    <property type="entry name" value="PI-PLCc_At5g67130_like"/>
    <property type="match status" value="1"/>
</dbReference>
<dbReference type="Gene3D" id="3.20.20.190">
    <property type="entry name" value="Phosphatidylinositol (PI) phosphodiesterase"/>
    <property type="match status" value="1"/>
</dbReference>
<dbReference type="PANTHER" id="PTHR13593">
    <property type="match status" value="1"/>
</dbReference>
<dbReference type="PROSITE" id="PS50007">
    <property type="entry name" value="PIPLC_X_DOMAIN"/>
    <property type="match status" value="1"/>
</dbReference>
<dbReference type="PANTHER" id="PTHR13593:SF89">
    <property type="entry name" value="PLC-LIKE PHOSPHODIESTERASES SUPERFAMILY PROTEIN"/>
    <property type="match status" value="1"/>
</dbReference>
<dbReference type="InterPro" id="IPR051057">
    <property type="entry name" value="PI-PLC_domain"/>
</dbReference>
<dbReference type="Pfam" id="PF26178">
    <property type="entry name" value="PI-PLC_cat"/>
    <property type="match status" value="1"/>
</dbReference>
<proteinExistence type="predicted"/>
<dbReference type="GO" id="GO:0008081">
    <property type="term" value="F:phosphoric diester hydrolase activity"/>
    <property type="evidence" value="ECO:0007669"/>
    <property type="project" value="InterPro"/>
</dbReference>
<protein>
    <submittedName>
        <fullName evidence="1">Uncharacterized protein</fullName>
    </submittedName>
</protein>
<evidence type="ECO:0000313" key="1">
    <source>
        <dbReference type="EMBL" id="CAA7400293.1"/>
    </source>
</evidence>
<name>A0A7I8KR34_SPIIN</name>
<dbReference type="EMBL" id="LR746271">
    <property type="protein sequence ID" value="CAA7400293.1"/>
    <property type="molecule type" value="Genomic_DNA"/>
</dbReference>
<dbReference type="SUPFAM" id="SSF51695">
    <property type="entry name" value="PLC-like phosphodiesterases"/>
    <property type="match status" value="1"/>
</dbReference>
<gene>
    <name evidence="1" type="ORF">SI8410_08010971</name>
</gene>
<dbReference type="InterPro" id="IPR017946">
    <property type="entry name" value="PLC-like_Pdiesterase_TIM-brl"/>
</dbReference>
<sequence length="431" mass="46715">MISLRGSACKRFSCELDFAIFFQKNNNTAFYHSTHYSIRSDSSLQIGETCTEDRNCDAGLHCGSCVADGNPRRCTRIEPSDPQSKAKGLPFNRYSWLTTHNSFALDGQKSSTGSSLIASTNQEDSVTAQLNNGVRGLMLDFYDFLGDIWLCHSFRGTCFNFTAFQPAVNVLREIQAFLEANPAEIVTIFIEDYVKTPRGLTGVLAAAGLTKFLLPMARMPKAGGDWPLVGDMVRRNERLLVFTSNSTKEASEGIAYTWRYVVENQYGDKGMVPGSCPSRAESPPMNSTAQSLVLMNHFPTNPNTSTVCRDNSAPLISSLRTCHNVSGNRWANFISVDFYKRSDGGGAPEAVDIANGRLTCGCDNIAYCKANATFGTCEIPTAAAPSTEPGAVPPPMVPGAAPTGRLLDWRWSFVALLAVSAFVSDASGGAY</sequence>
<evidence type="ECO:0000313" key="2">
    <source>
        <dbReference type="Proteomes" id="UP000663760"/>
    </source>
</evidence>